<comment type="caution">
    <text evidence="1">The sequence shown here is derived from an EMBL/GenBank/DDBJ whole genome shotgun (WGS) entry which is preliminary data.</text>
</comment>
<reference evidence="1 2" key="1">
    <citation type="journal article" date="2022" name="bioRxiv">
        <title>Genomics of Preaxostyla Flagellates Illuminates Evolutionary Transitions and the Path Towards Mitochondrial Loss.</title>
        <authorList>
            <person name="Novak L.V.F."/>
            <person name="Treitli S.C."/>
            <person name="Pyrih J."/>
            <person name="Halakuc P."/>
            <person name="Pipaliya S.V."/>
            <person name="Vacek V."/>
            <person name="Brzon O."/>
            <person name="Soukal P."/>
            <person name="Eme L."/>
            <person name="Dacks J.B."/>
            <person name="Karnkowska A."/>
            <person name="Elias M."/>
            <person name="Hampl V."/>
        </authorList>
    </citation>
    <scope>NUCLEOTIDE SEQUENCE [LARGE SCALE GENOMIC DNA]</scope>
    <source>
        <strain evidence="1">NAU3</strain>
        <tissue evidence="1">Gut</tissue>
    </source>
</reference>
<evidence type="ECO:0000313" key="2">
    <source>
        <dbReference type="Proteomes" id="UP001281761"/>
    </source>
</evidence>
<name>A0ABQ9WU86_9EUKA</name>
<sequence>MKVFREKLMAMPFFFINYASYLDEGDPNWDVYLMYKKTKNAATVQIPHVLISKLLAMQPCTASSIFLTLPCGESVQSSNHQGPFYSLRLSQEQLQRCYFIFRWRILDQKNAELVKDFRVDVTWDLYLKHEEELAGLEQSERMAKLDLLYQIRVTEMRMSSSCFYKHLDFIEQGVWNPPDE</sequence>
<dbReference type="EMBL" id="JARBJD010000390">
    <property type="protein sequence ID" value="KAK2942684.1"/>
    <property type="molecule type" value="Genomic_DNA"/>
</dbReference>
<dbReference type="Gene3D" id="3.40.630.30">
    <property type="match status" value="1"/>
</dbReference>
<protein>
    <submittedName>
        <fullName evidence="1">Uncharacterized protein</fullName>
    </submittedName>
</protein>
<gene>
    <name evidence="1" type="ORF">BLNAU_22411</name>
</gene>
<evidence type="ECO:0000313" key="1">
    <source>
        <dbReference type="EMBL" id="KAK2942684.1"/>
    </source>
</evidence>
<accession>A0ABQ9WU86</accession>
<dbReference type="Proteomes" id="UP001281761">
    <property type="component" value="Unassembled WGS sequence"/>
</dbReference>
<proteinExistence type="predicted"/>
<keyword evidence="2" id="KW-1185">Reference proteome</keyword>
<organism evidence="1 2">
    <name type="scientific">Blattamonas nauphoetae</name>
    <dbReference type="NCBI Taxonomy" id="2049346"/>
    <lineage>
        <taxon>Eukaryota</taxon>
        <taxon>Metamonada</taxon>
        <taxon>Preaxostyla</taxon>
        <taxon>Oxymonadida</taxon>
        <taxon>Blattamonas</taxon>
    </lineage>
</organism>